<dbReference type="InterPro" id="IPR020004">
    <property type="entry name" value="UDP-GlcNAc_Epase"/>
</dbReference>
<dbReference type="InterPro" id="IPR029767">
    <property type="entry name" value="WecB-like"/>
</dbReference>
<dbReference type="Proteomes" id="UP000636949">
    <property type="component" value="Unassembled WGS sequence"/>
</dbReference>
<dbReference type="SUPFAM" id="SSF53756">
    <property type="entry name" value="UDP-Glycosyltransferase/glycogen phosphorylase"/>
    <property type="match status" value="1"/>
</dbReference>
<dbReference type="NCBIfam" id="TIGR03568">
    <property type="entry name" value="NeuC_NnaA"/>
    <property type="match status" value="1"/>
</dbReference>
<reference evidence="2" key="2">
    <citation type="submission" date="2020-09" db="EMBL/GenBank/DDBJ databases">
        <authorList>
            <person name="Sun Q."/>
            <person name="Zhou Y."/>
        </authorList>
    </citation>
    <scope>NUCLEOTIDE SEQUENCE</scope>
    <source>
        <strain evidence="2">CGMCC 1.15758</strain>
    </source>
</reference>
<dbReference type="Gene3D" id="3.40.50.2000">
    <property type="entry name" value="Glycogen Phosphorylase B"/>
    <property type="match status" value="2"/>
</dbReference>
<dbReference type="PANTHER" id="PTHR43174">
    <property type="entry name" value="UDP-N-ACETYLGLUCOSAMINE 2-EPIMERASE"/>
    <property type="match status" value="1"/>
</dbReference>
<dbReference type="PANTHER" id="PTHR43174:SF3">
    <property type="entry name" value="UDP-N-ACETYLGLUCOSAMINE 2-EPIMERASE"/>
    <property type="match status" value="1"/>
</dbReference>
<dbReference type="EMBL" id="BMJS01000007">
    <property type="protein sequence ID" value="GGF94463.1"/>
    <property type="molecule type" value="Genomic_DNA"/>
</dbReference>
<dbReference type="OrthoDB" id="9803238at2"/>
<dbReference type="CDD" id="cd03786">
    <property type="entry name" value="GTB_UDP-GlcNAc_2-Epimerase"/>
    <property type="match status" value="1"/>
</dbReference>
<reference evidence="2" key="1">
    <citation type="journal article" date="2014" name="Int. J. Syst. Evol. Microbiol.">
        <title>Complete genome sequence of Corynebacterium casei LMG S-19264T (=DSM 44701T), isolated from a smear-ripened cheese.</title>
        <authorList>
            <consortium name="US DOE Joint Genome Institute (JGI-PGF)"/>
            <person name="Walter F."/>
            <person name="Albersmeier A."/>
            <person name="Kalinowski J."/>
            <person name="Ruckert C."/>
        </authorList>
    </citation>
    <scope>NUCLEOTIDE SEQUENCE</scope>
    <source>
        <strain evidence="2">CGMCC 1.15758</strain>
    </source>
</reference>
<protein>
    <submittedName>
        <fullName evidence="2">UDP-N-acetyl glucosamine 2-epimerase</fullName>
    </submittedName>
</protein>
<proteinExistence type="predicted"/>
<evidence type="ECO:0000313" key="2">
    <source>
        <dbReference type="EMBL" id="GGF94463.1"/>
    </source>
</evidence>
<dbReference type="AlphaFoldDB" id="A0A8J2Z3C5"/>
<name>A0A8J2Z3C5_9GAMM</name>
<evidence type="ECO:0000259" key="1">
    <source>
        <dbReference type="Pfam" id="PF02350"/>
    </source>
</evidence>
<dbReference type="Pfam" id="PF02350">
    <property type="entry name" value="Epimerase_2"/>
    <property type="match status" value="1"/>
</dbReference>
<dbReference type="RefSeq" id="WP_117001882.1">
    <property type="nucleotide sequence ID" value="NZ_BMJS01000007.1"/>
</dbReference>
<comment type="caution">
    <text evidence="2">The sequence shown here is derived from an EMBL/GenBank/DDBJ whole genome shotgun (WGS) entry which is preliminary data.</text>
</comment>
<organism evidence="2 3">
    <name type="scientific">Cysteiniphilum litorale</name>
    <dbReference type="NCBI Taxonomy" id="2056700"/>
    <lineage>
        <taxon>Bacteria</taxon>
        <taxon>Pseudomonadati</taxon>
        <taxon>Pseudomonadota</taxon>
        <taxon>Gammaproteobacteria</taxon>
        <taxon>Thiotrichales</taxon>
        <taxon>Fastidiosibacteraceae</taxon>
        <taxon>Cysteiniphilum</taxon>
    </lineage>
</organism>
<sequence length="386" mass="42200">MKKVCVVTGARAEYGLFYPILKKIQASRKLQLQLVVTTMHLSSEYGDTVENIRADGFEVDAVVENLLAANSNTAICKSTGLALMMLADVYQRLQPDVVLLLGDRFETHAAATCALLMNIPIGHIHGGEISEGAIDEQIRHSITKMAHVHFTSTNTYRNRVIQMGENPNMVFVSGAPGIDNILNMNLLTKSQLESELNWQFGKKNILFTYHPETIGVLDSKQVIDSILSQIKKSPEDCHVLFTYANADEGGVIINKALEGFVKTDQKRFKVVKNLGQLRYLSAMNCVDVLVGNTSSGIIEAASFHKPVVNIGDRQKGRLDSGNVVHCGFHKVTEAIKEALTPEFIAHCQKAKNIYGNGNAAEIIVEALALCSLSVVKKFCDVGVGNA</sequence>
<keyword evidence="3" id="KW-1185">Reference proteome</keyword>
<dbReference type="InterPro" id="IPR003331">
    <property type="entry name" value="UDP_GlcNAc_Epimerase_2_dom"/>
</dbReference>
<dbReference type="GO" id="GO:0006047">
    <property type="term" value="P:UDP-N-acetylglucosamine metabolic process"/>
    <property type="evidence" value="ECO:0007669"/>
    <property type="project" value="InterPro"/>
</dbReference>
<evidence type="ECO:0000313" key="3">
    <source>
        <dbReference type="Proteomes" id="UP000636949"/>
    </source>
</evidence>
<gene>
    <name evidence="2" type="ORF">GCM10010995_09640</name>
</gene>
<accession>A0A8J2Z3C5</accession>
<feature type="domain" description="UDP-N-acetylglucosamine 2-epimerase" evidence="1">
    <location>
        <begin position="22"/>
        <end position="367"/>
    </location>
</feature>
<dbReference type="GO" id="GO:0004553">
    <property type="term" value="F:hydrolase activity, hydrolyzing O-glycosyl compounds"/>
    <property type="evidence" value="ECO:0007669"/>
    <property type="project" value="InterPro"/>
</dbReference>